<accession>A0A9P5K0Q1</accession>
<evidence type="ECO:0000313" key="2">
    <source>
        <dbReference type="Proteomes" id="UP000759537"/>
    </source>
</evidence>
<dbReference type="EMBL" id="WHVB01000017">
    <property type="protein sequence ID" value="KAF8474455.1"/>
    <property type="molecule type" value="Genomic_DNA"/>
</dbReference>
<reference evidence="1" key="2">
    <citation type="journal article" date="2020" name="Nat. Commun.">
        <title>Large-scale genome sequencing of mycorrhizal fungi provides insights into the early evolution of symbiotic traits.</title>
        <authorList>
            <person name="Miyauchi S."/>
            <person name="Kiss E."/>
            <person name="Kuo A."/>
            <person name="Drula E."/>
            <person name="Kohler A."/>
            <person name="Sanchez-Garcia M."/>
            <person name="Morin E."/>
            <person name="Andreopoulos B."/>
            <person name="Barry K.W."/>
            <person name="Bonito G."/>
            <person name="Buee M."/>
            <person name="Carver A."/>
            <person name="Chen C."/>
            <person name="Cichocki N."/>
            <person name="Clum A."/>
            <person name="Culley D."/>
            <person name="Crous P.W."/>
            <person name="Fauchery L."/>
            <person name="Girlanda M."/>
            <person name="Hayes R.D."/>
            <person name="Keri Z."/>
            <person name="LaButti K."/>
            <person name="Lipzen A."/>
            <person name="Lombard V."/>
            <person name="Magnuson J."/>
            <person name="Maillard F."/>
            <person name="Murat C."/>
            <person name="Nolan M."/>
            <person name="Ohm R.A."/>
            <person name="Pangilinan J."/>
            <person name="Pereira M.F."/>
            <person name="Perotto S."/>
            <person name="Peter M."/>
            <person name="Pfister S."/>
            <person name="Riley R."/>
            <person name="Sitrit Y."/>
            <person name="Stielow J.B."/>
            <person name="Szollosi G."/>
            <person name="Zifcakova L."/>
            <person name="Stursova M."/>
            <person name="Spatafora J.W."/>
            <person name="Tedersoo L."/>
            <person name="Vaario L.M."/>
            <person name="Yamada A."/>
            <person name="Yan M."/>
            <person name="Wang P."/>
            <person name="Xu J."/>
            <person name="Bruns T."/>
            <person name="Baldrian P."/>
            <person name="Vilgalys R."/>
            <person name="Dunand C."/>
            <person name="Henrissat B."/>
            <person name="Grigoriev I.V."/>
            <person name="Hibbett D."/>
            <person name="Nagy L.G."/>
            <person name="Martin F.M."/>
        </authorList>
    </citation>
    <scope>NUCLEOTIDE SEQUENCE</scope>
    <source>
        <strain evidence="1">Prilba</strain>
    </source>
</reference>
<sequence length="272" mass="29697">MIPIGEGCDRVCDQILIPFLYAQPSFTNILLISLLLPFVMPCFPVLRPRFLEPLEEFPIVVPFPEANLLSSEPGALGLFNETPSTIDMSLPTPSIPVFAMFTDELPSPAQIHYDTPAPQSEAIQPPPAPMIKDMDSFSEGTTRGSFDFTMCSDNGDEQALPSVAFSPRHPTLSIEIWRDDVVRNTAVGQEEGNPSGHEDGPIFEPATKRRRLSLFPSAAEEERPITAPILRRSQSLPPNSLCLIRDGDDRVHSVAPLPVAVTSPCSAPPTLV</sequence>
<evidence type="ECO:0000313" key="1">
    <source>
        <dbReference type="EMBL" id="KAF8474455.1"/>
    </source>
</evidence>
<organism evidence="1 2">
    <name type="scientific">Russula ochroleuca</name>
    <dbReference type="NCBI Taxonomy" id="152965"/>
    <lineage>
        <taxon>Eukaryota</taxon>
        <taxon>Fungi</taxon>
        <taxon>Dikarya</taxon>
        <taxon>Basidiomycota</taxon>
        <taxon>Agaricomycotina</taxon>
        <taxon>Agaricomycetes</taxon>
        <taxon>Russulales</taxon>
        <taxon>Russulaceae</taxon>
        <taxon>Russula</taxon>
    </lineage>
</organism>
<protein>
    <submittedName>
        <fullName evidence="1">Uncharacterized protein</fullName>
    </submittedName>
</protein>
<reference evidence="1" key="1">
    <citation type="submission" date="2019-10" db="EMBL/GenBank/DDBJ databases">
        <authorList>
            <consortium name="DOE Joint Genome Institute"/>
            <person name="Kuo A."/>
            <person name="Miyauchi S."/>
            <person name="Kiss E."/>
            <person name="Drula E."/>
            <person name="Kohler A."/>
            <person name="Sanchez-Garcia M."/>
            <person name="Andreopoulos B."/>
            <person name="Barry K.W."/>
            <person name="Bonito G."/>
            <person name="Buee M."/>
            <person name="Carver A."/>
            <person name="Chen C."/>
            <person name="Cichocki N."/>
            <person name="Clum A."/>
            <person name="Culley D."/>
            <person name="Crous P.W."/>
            <person name="Fauchery L."/>
            <person name="Girlanda M."/>
            <person name="Hayes R."/>
            <person name="Keri Z."/>
            <person name="LaButti K."/>
            <person name="Lipzen A."/>
            <person name="Lombard V."/>
            <person name="Magnuson J."/>
            <person name="Maillard F."/>
            <person name="Morin E."/>
            <person name="Murat C."/>
            <person name="Nolan M."/>
            <person name="Ohm R."/>
            <person name="Pangilinan J."/>
            <person name="Pereira M."/>
            <person name="Perotto S."/>
            <person name="Peter M."/>
            <person name="Riley R."/>
            <person name="Sitrit Y."/>
            <person name="Stielow B."/>
            <person name="Szollosi G."/>
            <person name="Zifcakova L."/>
            <person name="Stursova M."/>
            <person name="Spatafora J.W."/>
            <person name="Tedersoo L."/>
            <person name="Vaario L.-M."/>
            <person name="Yamada A."/>
            <person name="Yan M."/>
            <person name="Wang P."/>
            <person name="Xu J."/>
            <person name="Bruns T."/>
            <person name="Baldrian P."/>
            <person name="Vilgalys R."/>
            <person name="Henrissat B."/>
            <person name="Grigoriev I.V."/>
            <person name="Hibbett D."/>
            <person name="Nagy L.G."/>
            <person name="Martin F.M."/>
        </authorList>
    </citation>
    <scope>NUCLEOTIDE SEQUENCE</scope>
    <source>
        <strain evidence="1">Prilba</strain>
    </source>
</reference>
<dbReference type="OrthoDB" id="2903551at2759"/>
<comment type="caution">
    <text evidence="1">The sequence shown here is derived from an EMBL/GenBank/DDBJ whole genome shotgun (WGS) entry which is preliminary data.</text>
</comment>
<name>A0A9P5K0Q1_9AGAM</name>
<dbReference type="AlphaFoldDB" id="A0A9P5K0Q1"/>
<dbReference type="Proteomes" id="UP000759537">
    <property type="component" value="Unassembled WGS sequence"/>
</dbReference>
<keyword evidence="2" id="KW-1185">Reference proteome</keyword>
<proteinExistence type="predicted"/>
<gene>
    <name evidence="1" type="ORF">DFH94DRAFT_131859</name>
</gene>